<evidence type="ECO:0000313" key="5">
    <source>
        <dbReference type="EMBL" id="KAF0711815.1"/>
    </source>
</evidence>
<dbReference type="PANTHER" id="PTHR10161:SF14">
    <property type="entry name" value="TARTRATE-RESISTANT ACID PHOSPHATASE TYPE 5"/>
    <property type="match status" value="1"/>
</dbReference>
<gene>
    <name evidence="6" type="primary">Aste57867_5073</name>
    <name evidence="5" type="ORF">As57867_005060</name>
    <name evidence="6" type="ORF">ASTE57867_5073</name>
</gene>
<dbReference type="InterPro" id="IPR029052">
    <property type="entry name" value="Metallo-depent_PP-like"/>
</dbReference>
<evidence type="ECO:0000256" key="4">
    <source>
        <dbReference type="SAM" id="Phobius"/>
    </source>
</evidence>
<dbReference type="PANTHER" id="PTHR10161">
    <property type="entry name" value="TARTRATE-RESISTANT ACID PHOSPHATASE TYPE 5"/>
    <property type="match status" value="1"/>
</dbReference>
<keyword evidence="4" id="KW-0472">Membrane</keyword>
<evidence type="ECO:0000313" key="6">
    <source>
        <dbReference type="EMBL" id="VFT82154.1"/>
    </source>
</evidence>
<dbReference type="Gene3D" id="3.60.21.10">
    <property type="match status" value="1"/>
</dbReference>
<name>A0A485KEY0_9STRA</name>
<evidence type="ECO:0000256" key="3">
    <source>
        <dbReference type="SAM" id="MobiDB-lite"/>
    </source>
</evidence>
<dbReference type="SUPFAM" id="SSF56300">
    <property type="entry name" value="Metallo-dependent phosphatases"/>
    <property type="match status" value="1"/>
</dbReference>
<reference evidence="5" key="2">
    <citation type="submission" date="2019-06" db="EMBL/GenBank/DDBJ databases">
        <title>Genomics analysis of Aphanomyces spp. identifies a new class of oomycete effector associated with host adaptation.</title>
        <authorList>
            <person name="Gaulin E."/>
        </authorList>
    </citation>
    <scope>NUCLEOTIDE SEQUENCE</scope>
    <source>
        <strain evidence="5">CBS 578.67</strain>
    </source>
</reference>
<sequence length="494" mass="53652">MLGWRLIYSVCDCCFARKSHVQARDGVTPGAASTMNDDDEWSDEEEEVTFTAQMAPGIFAFTSGDVKALAPLLLLDMRRQHTRTWCYAVASGCLLIVLGDNAAPSSSFFVLGPTDNAADMELNVAAALSTTPSTLFLLTVPLFNPTSTSLSPALVWPIPSGPSTVFDGSVAPSYVNHVVASPTDGGGSKPFVEVVVLDESLLVSIGLVRRYDVDFTTSCLDQCQAANTSTACPTADAQTKQLNWLNETLRQSHASWLFVVGQRPLCLTDHGGPYDYIHDTLASVLRQHQVDAYFATTDVMPQVKRVGGGDASHPSTFYQYSFASVSTALPSMDTRIMCESVMPNATAATTGVYSQHVVTMKSMDVTLFDSLGHVLFQTTHPRRRKAFEDESSDAYIPWVASAAVLFTATVAIVYGLKFKGKNIDYSYDRSSWCCCCCCRIGDRLQSDQCDISHTTASQATQGIPMDADDDDDFEMDMSSGGEDEDIDQAENRIV</sequence>
<evidence type="ECO:0000256" key="2">
    <source>
        <dbReference type="ARBA" id="ARBA00022801"/>
    </source>
</evidence>
<keyword evidence="2" id="KW-0378">Hydrolase</keyword>
<protein>
    <submittedName>
        <fullName evidence="6">Aste57867_5073 protein</fullName>
    </submittedName>
</protein>
<feature type="region of interest" description="Disordered" evidence="3">
    <location>
        <begin position="460"/>
        <end position="494"/>
    </location>
</feature>
<dbReference type="EMBL" id="CAADRA010001505">
    <property type="protein sequence ID" value="VFT82154.1"/>
    <property type="molecule type" value="Genomic_DNA"/>
</dbReference>
<keyword evidence="4" id="KW-0812">Transmembrane</keyword>
<organism evidence="6 7">
    <name type="scientific">Aphanomyces stellatus</name>
    <dbReference type="NCBI Taxonomy" id="120398"/>
    <lineage>
        <taxon>Eukaryota</taxon>
        <taxon>Sar</taxon>
        <taxon>Stramenopiles</taxon>
        <taxon>Oomycota</taxon>
        <taxon>Saprolegniomycetes</taxon>
        <taxon>Saprolegniales</taxon>
        <taxon>Verrucalvaceae</taxon>
        <taxon>Aphanomyces</taxon>
    </lineage>
</organism>
<dbReference type="OrthoDB" id="411211at2759"/>
<evidence type="ECO:0000256" key="1">
    <source>
        <dbReference type="ARBA" id="ARBA00022729"/>
    </source>
</evidence>
<dbReference type="AlphaFoldDB" id="A0A485KEY0"/>
<dbReference type="EMBL" id="VJMH01001504">
    <property type="protein sequence ID" value="KAF0711815.1"/>
    <property type="molecule type" value="Genomic_DNA"/>
</dbReference>
<dbReference type="GO" id="GO:0016787">
    <property type="term" value="F:hydrolase activity"/>
    <property type="evidence" value="ECO:0007669"/>
    <property type="project" value="UniProtKB-KW"/>
</dbReference>
<dbReference type="Proteomes" id="UP000332933">
    <property type="component" value="Unassembled WGS sequence"/>
</dbReference>
<keyword evidence="4" id="KW-1133">Transmembrane helix</keyword>
<reference evidence="6 7" key="1">
    <citation type="submission" date="2019-03" db="EMBL/GenBank/DDBJ databases">
        <authorList>
            <person name="Gaulin E."/>
            <person name="Dumas B."/>
        </authorList>
    </citation>
    <scope>NUCLEOTIDE SEQUENCE [LARGE SCALE GENOMIC DNA]</scope>
    <source>
        <strain evidence="6">CBS 568.67</strain>
    </source>
</reference>
<keyword evidence="7" id="KW-1185">Reference proteome</keyword>
<accession>A0A485KEY0</accession>
<evidence type="ECO:0000313" key="7">
    <source>
        <dbReference type="Proteomes" id="UP000332933"/>
    </source>
</evidence>
<keyword evidence="1" id="KW-0732">Signal</keyword>
<proteinExistence type="predicted"/>
<feature type="transmembrane region" description="Helical" evidence="4">
    <location>
        <begin position="395"/>
        <end position="416"/>
    </location>
</feature>
<feature type="compositionally biased region" description="Acidic residues" evidence="3">
    <location>
        <begin position="466"/>
        <end position="488"/>
    </location>
</feature>
<dbReference type="InterPro" id="IPR051558">
    <property type="entry name" value="Metallophosphoesterase_PAP"/>
</dbReference>